<dbReference type="SUPFAM" id="SSF48452">
    <property type="entry name" value="TPR-like"/>
    <property type="match status" value="2"/>
</dbReference>
<sequence length="1131" mass="128398">MLESPLPDVKILLLGSPRVLYAGKPFIIKRRKALALLAYLAVTQRRHTREALAAFLWPDTDAARAHAYLRNAIWILKKSPVGKFLEADYEGVELRPGVDLWVDVSVFFDEVEAAAKRSKAAGEMPATRAHCEKAAELYGDHFLAGFGLGDNFAFDEWLLFQEEKCRAALIRILKFLISIHEKQNQIDRAIDYAVRLLSLDFFNESVLRRLMALYALLGRRGAALNLFEKSERLFKKEMGMSLSAETTALRDKIVFENNRIKTDSGRDRILTTNFIESPTPFLGREMELKKLHELFAMPQVRLLTLVGSGGVGKTRLATKVAGEIAGKFIDGVHFVPLAAVDSKEFLVPSILKALGAPFYHRSEAKLKKAGLTTDHWKSLLYNFLREKQMLLVLDNLEQLVGSVDVIAGIIRQAPGVKVLGTSRERLHLQGEWVMDLQGLPYPEPGTEPSQYEVYSAVQLFVQTANRMGVEFSPAPEDLAAVAGVCRRLQGSPLGIELAATWVRTLTCHEIAEELDSNFDFLVSRHENIPDRHRSLRNVFEQSWRILAKNEQTCFRRLSVFHGTFAREAAEKISGCSILTLRSLIDKSLLLPAGHEQYQIHEVLRQYAGEKLESDAGEHRATIDRYTRFYLNKLVEAGVKLKGPEQKEYLEALAREGGNIRVAWLHAAKDGLFALMTKAFLGIFLFYDIQNRYQEGADISGESLELINKRSRSTQRTLFGLLLASQGWFNKFLDPNRSRDLIERSLNCFKAPNSNTHVAFVTILAVILGRWLTLEEIQKELLKSLSIFEAEDDRWGMALSLEVLSFSLRTVDPRRALNYARQSLRLRRQIRDHWGVALSLFILGWAAEERKMYYVAGRRFQESLGIRDKLGVDPDGAVSCLASQGYVTRQTGRFIEALQIFERCLQRSRKTGNRLRIMRMLAQIAVIHYELDDFPRARLCLNEALPIAETLGTESWMGILRSLYANIFIFEGDLGEAHSHLQQVATSQPFEADDRDQTVFLVPDRELQPKNPWGHLAMARLAFREQRYQESRSSLKRAIHLSLEDRETPTWLECLVEIANIEIEKGVPDKDNRESAEKILEMVRHHPVLSPLGRRLGERNAIRPAMSEPILESVRDADKELLELSARLLCGD</sequence>
<dbReference type="AlphaFoldDB" id="A0A948RWG4"/>
<evidence type="ECO:0000259" key="1">
    <source>
        <dbReference type="SMART" id="SM01043"/>
    </source>
</evidence>
<dbReference type="Gene3D" id="3.40.50.300">
    <property type="entry name" value="P-loop containing nucleotide triphosphate hydrolases"/>
    <property type="match status" value="1"/>
</dbReference>
<dbReference type="Pfam" id="PF13424">
    <property type="entry name" value="TPR_12"/>
    <property type="match status" value="1"/>
</dbReference>
<dbReference type="Proteomes" id="UP000777784">
    <property type="component" value="Unassembled WGS sequence"/>
</dbReference>
<gene>
    <name evidence="2" type="ORF">KJ970_07690</name>
</gene>
<dbReference type="PANTHER" id="PTHR47691:SF3">
    <property type="entry name" value="HTH-TYPE TRANSCRIPTIONAL REGULATOR RV0890C-RELATED"/>
    <property type="match status" value="1"/>
</dbReference>
<name>A0A948RWG4_UNCEI</name>
<proteinExistence type="predicted"/>
<dbReference type="InterPro" id="IPR027417">
    <property type="entry name" value="P-loop_NTPase"/>
</dbReference>
<dbReference type="PANTHER" id="PTHR47691">
    <property type="entry name" value="REGULATOR-RELATED"/>
    <property type="match status" value="1"/>
</dbReference>
<dbReference type="SMART" id="SM00028">
    <property type="entry name" value="TPR"/>
    <property type="match status" value="5"/>
</dbReference>
<reference evidence="2" key="1">
    <citation type="submission" date="2021-05" db="EMBL/GenBank/DDBJ databases">
        <title>Energy efficiency and biological interactions define the core microbiome of deep oligotrophic groundwater.</title>
        <authorList>
            <person name="Mehrshad M."/>
            <person name="Lopez-Fernandez M."/>
            <person name="Bell E."/>
            <person name="Bernier-Latmani R."/>
            <person name="Bertilsson S."/>
            <person name="Dopson M."/>
        </authorList>
    </citation>
    <scope>NUCLEOTIDE SEQUENCE</scope>
    <source>
        <strain evidence="2">Modern_marine.mb.64</strain>
    </source>
</reference>
<dbReference type="Pfam" id="PF00931">
    <property type="entry name" value="NB-ARC"/>
    <property type="match status" value="1"/>
</dbReference>
<dbReference type="Pfam" id="PF03704">
    <property type="entry name" value="BTAD"/>
    <property type="match status" value="1"/>
</dbReference>
<dbReference type="InterPro" id="IPR019734">
    <property type="entry name" value="TPR_rpt"/>
</dbReference>
<dbReference type="SMART" id="SM01043">
    <property type="entry name" value="BTAD"/>
    <property type="match status" value="1"/>
</dbReference>
<dbReference type="InterPro" id="IPR036388">
    <property type="entry name" value="WH-like_DNA-bd_sf"/>
</dbReference>
<accession>A0A948RWG4</accession>
<dbReference type="GO" id="GO:0043531">
    <property type="term" value="F:ADP binding"/>
    <property type="evidence" value="ECO:0007669"/>
    <property type="project" value="InterPro"/>
</dbReference>
<dbReference type="PRINTS" id="PR00364">
    <property type="entry name" value="DISEASERSIST"/>
</dbReference>
<dbReference type="InterPro" id="IPR011990">
    <property type="entry name" value="TPR-like_helical_dom_sf"/>
</dbReference>
<protein>
    <submittedName>
        <fullName evidence="2">Tetratricopeptide repeat protein</fullName>
    </submittedName>
</protein>
<dbReference type="Gene3D" id="1.10.10.10">
    <property type="entry name" value="Winged helix-like DNA-binding domain superfamily/Winged helix DNA-binding domain"/>
    <property type="match status" value="1"/>
</dbReference>
<organism evidence="2 3">
    <name type="scientific">Eiseniibacteriota bacterium</name>
    <dbReference type="NCBI Taxonomy" id="2212470"/>
    <lineage>
        <taxon>Bacteria</taxon>
        <taxon>Candidatus Eiseniibacteriota</taxon>
    </lineage>
</organism>
<dbReference type="InterPro" id="IPR005158">
    <property type="entry name" value="BTAD"/>
</dbReference>
<feature type="domain" description="Bacterial transcriptional activator" evidence="1">
    <location>
        <begin position="102"/>
        <end position="254"/>
    </location>
</feature>
<evidence type="ECO:0000313" key="3">
    <source>
        <dbReference type="Proteomes" id="UP000777784"/>
    </source>
</evidence>
<dbReference type="EMBL" id="JAHJDP010000037">
    <property type="protein sequence ID" value="MBU2690797.1"/>
    <property type="molecule type" value="Genomic_DNA"/>
</dbReference>
<comment type="caution">
    <text evidence="2">The sequence shown here is derived from an EMBL/GenBank/DDBJ whole genome shotgun (WGS) entry which is preliminary data.</text>
</comment>
<dbReference type="InterPro" id="IPR002182">
    <property type="entry name" value="NB-ARC"/>
</dbReference>
<evidence type="ECO:0000313" key="2">
    <source>
        <dbReference type="EMBL" id="MBU2690797.1"/>
    </source>
</evidence>
<dbReference type="Gene3D" id="1.25.40.10">
    <property type="entry name" value="Tetratricopeptide repeat domain"/>
    <property type="match status" value="3"/>
</dbReference>
<dbReference type="SUPFAM" id="SSF52540">
    <property type="entry name" value="P-loop containing nucleoside triphosphate hydrolases"/>
    <property type="match status" value="1"/>
</dbReference>